<dbReference type="AlphaFoldDB" id="A0A1X1XWY7"/>
<evidence type="ECO:0000313" key="9">
    <source>
        <dbReference type="EMBL" id="ORW03365.1"/>
    </source>
</evidence>
<evidence type="ECO:0000256" key="1">
    <source>
        <dbReference type="ARBA" id="ARBA00004236"/>
    </source>
</evidence>
<evidence type="ECO:0000313" key="10">
    <source>
        <dbReference type="Proteomes" id="UP000193487"/>
    </source>
</evidence>
<keyword evidence="3" id="KW-1003">Cell membrane</keyword>
<sequence>MNRDRLWGLQFRSTNLWFLAVVTMIAVLAAALVNRPGHQVIEIAAAAAAVAAALAVVTLRSRTLLGWLWKRLTFQRSPRDEIALFAAETTGHTWDGRRASVYIELLPQPYETTIIGAEQETTIRRIPVDAIREELTQFDIHCDHVTLLTLGYKYDEPSQLATVCHAAVGPVGALLYGRTVLEVSIALDRSLDSVYARQGNDGVAVGLSRTVTIAAERIRRRLSQLGWNARLLSEDDLAALQSQFSGVLTEQLDHEHWGSCGAKAMRASMFTPIRSAWTPASYREWLKLNTHRNLQILRLTRNRDGSDHAEMYVGYLDTDKSALSTVRAIGLRRQYGQQGDILTAAIPAMRTIPTSAVPGKTLSQAEEFPMPLCAAGVGTFIGLTRTRAQVFVNFTVGSEPFYVVAPAALCQQLLLRLATSGRSIDISLPGEEWQMFARRIGATHDRRPDADIVVTAQEGVTKQSHPNQVRLVWTTSEPRRIDYGIVAGPDECVLTTPTGQTRYRWSVSNAEQNVFTLRPRAPRHAATAS</sequence>
<comment type="subcellular location">
    <subcellularLocation>
        <location evidence="1">Cell membrane</location>
    </subcellularLocation>
</comment>
<keyword evidence="10" id="KW-1185">Reference proteome</keyword>
<comment type="similarity">
    <text evidence="2">Belongs to the EccE family.</text>
</comment>
<evidence type="ECO:0000256" key="5">
    <source>
        <dbReference type="ARBA" id="ARBA00022989"/>
    </source>
</evidence>
<dbReference type="OrthoDB" id="4675662at2"/>
<dbReference type="InterPro" id="IPR050051">
    <property type="entry name" value="EccE_dom"/>
</dbReference>
<accession>A0A1X1XWY7</accession>
<dbReference type="Pfam" id="PF11203">
    <property type="entry name" value="EccE"/>
    <property type="match status" value="1"/>
</dbReference>
<evidence type="ECO:0000256" key="7">
    <source>
        <dbReference type="SAM" id="Phobius"/>
    </source>
</evidence>
<keyword evidence="5 7" id="KW-1133">Transmembrane helix</keyword>
<dbReference type="EMBL" id="LQPE01000120">
    <property type="protein sequence ID" value="ORW03365.1"/>
    <property type="molecule type" value="Genomic_DNA"/>
</dbReference>
<proteinExistence type="inferred from homology"/>
<dbReference type="InterPro" id="IPR021368">
    <property type="entry name" value="T7SS_EccE"/>
</dbReference>
<evidence type="ECO:0000259" key="8">
    <source>
        <dbReference type="Pfam" id="PF11203"/>
    </source>
</evidence>
<keyword evidence="6 7" id="KW-0472">Membrane</keyword>
<feature type="transmembrane region" description="Helical" evidence="7">
    <location>
        <begin position="45"/>
        <end position="69"/>
    </location>
</feature>
<evidence type="ECO:0000256" key="2">
    <source>
        <dbReference type="ARBA" id="ARBA00007759"/>
    </source>
</evidence>
<evidence type="ECO:0000256" key="6">
    <source>
        <dbReference type="ARBA" id="ARBA00023136"/>
    </source>
</evidence>
<feature type="domain" description="Type VII secretion system protein EccE" evidence="8">
    <location>
        <begin position="189"/>
        <end position="266"/>
    </location>
</feature>
<organism evidence="9 10">
    <name type="scientific">Mycobacterium kyorinense</name>
    <dbReference type="NCBI Taxonomy" id="487514"/>
    <lineage>
        <taxon>Bacteria</taxon>
        <taxon>Bacillati</taxon>
        <taxon>Actinomycetota</taxon>
        <taxon>Actinomycetes</taxon>
        <taxon>Mycobacteriales</taxon>
        <taxon>Mycobacteriaceae</taxon>
        <taxon>Mycobacterium</taxon>
    </lineage>
</organism>
<gene>
    <name evidence="9" type="ORF">AWC14_05315</name>
</gene>
<comment type="caution">
    <text evidence="9">The sequence shown here is derived from an EMBL/GenBank/DDBJ whole genome shotgun (WGS) entry which is preliminary data.</text>
</comment>
<keyword evidence="4 7" id="KW-0812">Transmembrane</keyword>
<dbReference type="NCBIfam" id="TIGR03923">
    <property type="entry name" value="T7SS_EccE"/>
    <property type="match status" value="1"/>
</dbReference>
<name>A0A1X1XWY7_9MYCO</name>
<evidence type="ECO:0000256" key="3">
    <source>
        <dbReference type="ARBA" id="ARBA00022475"/>
    </source>
</evidence>
<protein>
    <recommendedName>
        <fullName evidence="8">Type VII secretion system protein EccE domain-containing protein</fullName>
    </recommendedName>
</protein>
<dbReference type="GO" id="GO:0005886">
    <property type="term" value="C:plasma membrane"/>
    <property type="evidence" value="ECO:0007669"/>
    <property type="project" value="UniProtKB-SubCell"/>
</dbReference>
<reference evidence="9 10" key="1">
    <citation type="submission" date="2016-01" db="EMBL/GenBank/DDBJ databases">
        <title>The new phylogeny of the genus Mycobacterium.</title>
        <authorList>
            <person name="Tarcisio F."/>
            <person name="Conor M."/>
            <person name="Antonella G."/>
            <person name="Elisabetta G."/>
            <person name="Giulia F.S."/>
            <person name="Sara T."/>
            <person name="Anna F."/>
            <person name="Clotilde B."/>
            <person name="Roberto B."/>
            <person name="Veronica D.S."/>
            <person name="Fabio R."/>
            <person name="Monica P."/>
            <person name="Olivier J."/>
            <person name="Enrico T."/>
            <person name="Nicola S."/>
        </authorList>
    </citation>
    <scope>NUCLEOTIDE SEQUENCE [LARGE SCALE GENOMIC DNA]</scope>
    <source>
        <strain evidence="9 10">DSM 45166</strain>
    </source>
</reference>
<dbReference type="RefSeq" id="WP_084264273.1">
    <property type="nucleotide sequence ID" value="NZ_LQPE01000120.1"/>
</dbReference>
<feature type="transmembrane region" description="Helical" evidence="7">
    <location>
        <begin position="16"/>
        <end position="33"/>
    </location>
</feature>
<evidence type="ECO:0000256" key="4">
    <source>
        <dbReference type="ARBA" id="ARBA00022692"/>
    </source>
</evidence>
<dbReference type="Proteomes" id="UP000193487">
    <property type="component" value="Unassembled WGS sequence"/>
</dbReference>